<name>A0A423T9H6_PENVA</name>
<reference evidence="3 4" key="2">
    <citation type="submission" date="2019-01" db="EMBL/GenBank/DDBJ databases">
        <title>The decoding of complex shrimp genome reveals the adaptation for benthos swimmer, frequently molting mechanism and breeding impact on genome.</title>
        <authorList>
            <person name="Sun Y."/>
            <person name="Gao Y."/>
            <person name="Yu Y."/>
        </authorList>
    </citation>
    <scope>NUCLEOTIDE SEQUENCE [LARGE SCALE GENOMIC DNA]</scope>
    <source>
        <tissue evidence="3">Muscle</tissue>
    </source>
</reference>
<evidence type="ECO:0000313" key="3">
    <source>
        <dbReference type="EMBL" id="ROT73052.1"/>
    </source>
</evidence>
<gene>
    <name evidence="3" type="ORF">C7M84_008532</name>
</gene>
<keyword evidence="4" id="KW-1185">Reference proteome</keyword>
<proteinExistence type="predicted"/>
<evidence type="ECO:0000313" key="4">
    <source>
        <dbReference type="Proteomes" id="UP000283509"/>
    </source>
</evidence>
<evidence type="ECO:0000256" key="2">
    <source>
        <dbReference type="SAM" id="Phobius"/>
    </source>
</evidence>
<feature type="region of interest" description="Disordered" evidence="1">
    <location>
        <begin position="582"/>
        <end position="624"/>
    </location>
</feature>
<protein>
    <submittedName>
        <fullName evidence="3">Uncharacterized protein</fullName>
    </submittedName>
</protein>
<keyword evidence="2" id="KW-0472">Membrane</keyword>
<reference evidence="3 4" key="1">
    <citation type="submission" date="2018-04" db="EMBL/GenBank/DDBJ databases">
        <authorList>
            <person name="Zhang X."/>
            <person name="Yuan J."/>
            <person name="Li F."/>
            <person name="Xiang J."/>
        </authorList>
    </citation>
    <scope>NUCLEOTIDE SEQUENCE [LARGE SCALE GENOMIC DNA]</scope>
    <source>
        <tissue evidence="3">Muscle</tissue>
    </source>
</reference>
<evidence type="ECO:0000256" key="1">
    <source>
        <dbReference type="SAM" id="MobiDB-lite"/>
    </source>
</evidence>
<organism evidence="3 4">
    <name type="scientific">Penaeus vannamei</name>
    <name type="common">Whiteleg shrimp</name>
    <name type="synonym">Litopenaeus vannamei</name>
    <dbReference type="NCBI Taxonomy" id="6689"/>
    <lineage>
        <taxon>Eukaryota</taxon>
        <taxon>Metazoa</taxon>
        <taxon>Ecdysozoa</taxon>
        <taxon>Arthropoda</taxon>
        <taxon>Crustacea</taxon>
        <taxon>Multicrustacea</taxon>
        <taxon>Malacostraca</taxon>
        <taxon>Eumalacostraca</taxon>
        <taxon>Eucarida</taxon>
        <taxon>Decapoda</taxon>
        <taxon>Dendrobranchiata</taxon>
        <taxon>Penaeoidea</taxon>
        <taxon>Penaeidae</taxon>
        <taxon>Penaeus</taxon>
    </lineage>
</organism>
<dbReference type="AlphaFoldDB" id="A0A423T9H6"/>
<feature type="transmembrane region" description="Helical" evidence="2">
    <location>
        <begin position="299"/>
        <end position="321"/>
    </location>
</feature>
<feature type="region of interest" description="Disordered" evidence="1">
    <location>
        <begin position="62"/>
        <end position="86"/>
    </location>
</feature>
<feature type="compositionally biased region" description="Basic and acidic residues" evidence="1">
    <location>
        <begin position="583"/>
        <end position="594"/>
    </location>
</feature>
<dbReference type="EMBL" id="QCYY01002075">
    <property type="protein sequence ID" value="ROT73052.1"/>
    <property type="molecule type" value="Genomic_DNA"/>
</dbReference>
<feature type="region of interest" description="Disordered" evidence="1">
    <location>
        <begin position="1"/>
        <end position="35"/>
    </location>
</feature>
<feature type="transmembrane region" description="Helical" evidence="2">
    <location>
        <begin position="328"/>
        <end position="349"/>
    </location>
</feature>
<sequence length="624" mass="68007">MHPPPSSFVSRTRLERPPSASAQLVAATHRRRPATPCNACNTSPAPLPTYAATVGASALGGRRPAHLSRFSGGPRRPRCPSPPFPAPPLIPFPPSASPPCFPASPCPLPPACPSSLPILALPPPAISLPTTAAILSLRRPVCASKTKSGLSENLTFPGNTAPSLRPSRTQDTPSPVFCFLPSPRLICNYSNAFLSLSLQYSAQSANPCSASSLHKSLQLELYRLVQCFSVVCSPTPVPLSFRISPPFSVFFYSPLSLPIIFLPLPSPHLEISFLRHHSQSYLYLSPHSPPLIFSPPLSFFFSFALLLSLSFSLSFFSLSLFSSLSLSLSPLISLSLSLSLSLICSLSPLSSSLSFPSTFSSPSIHPLSSLFPRFTLFPFSSPSLLRTQSTCPLLSSPSLFSSPFNFSSHPTLSSLLPSPDRLFSHLRSSFILPFSSAVPSLLPFPSSPLRIPVFSSLPLLHFFIILSLPPLPSCSPPILMSAQFLLSFPTPSPLPLFSLLLPSLLSPFPLFPHFTPVHPSHISPPSLPPFRRFFSFLSPSLLPPLPLPSSPPFIDLPLYLRALPLTRHISYLTYKFITRAHTNPHDNPHTRNTHEANLNLEANPRSKSSRVRRERVFKNPRVFN</sequence>
<dbReference type="Proteomes" id="UP000283509">
    <property type="component" value="Unassembled WGS sequence"/>
</dbReference>
<keyword evidence="2" id="KW-1133">Transmembrane helix</keyword>
<accession>A0A423T9H6</accession>
<keyword evidence="2" id="KW-0812">Transmembrane</keyword>
<comment type="caution">
    <text evidence="3">The sequence shown here is derived from an EMBL/GenBank/DDBJ whole genome shotgun (WGS) entry which is preliminary data.</text>
</comment>